<accession>A0ABD6F3J5</accession>
<keyword evidence="2" id="KW-1185">Reference proteome</keyword>
<gene>
    <name evidence="1" type="ORF">AB6A40_011086</name>
</gene>
<dbReference type="Proteomes" id="UP001608902">
    <property type="component" value="Unassembled WGS sequence"/>
</dbReference>
<name>A0ABD6F3J5_9BILA</name>
<sequence>MGSSTFTFTFRALFIKISAIKYFKISPATTSAAGITTNNNTSPDRGILQMQQTEQQSQAEQMIFLLLQERLAQQLRPQNDLQRIWQNVMLGLPALIPSPLEMASLPGTSQTFSHPLYQ</sequence>
<dbReference type="EMBL" id="JBGFUD010017050">
    <property type="protein sequence ID" value="MFH4984377.1"/>
    <property type="molecule type" value="Genomic_DNA"/>
</dbReference>
<proteinExistence type="predicted"/>
<dbReference type="AlphaFoldDB" id="A0ABD6F3J5"/>
<reference evidence="1 2" key="1">
    <citation type="submission" date="2024-08" db="EMBL/GenBank/DDBJ databases">
        <title>Gnathostoma spinigerum genome.</title>
        <authorList>
            <person name="Gonzalez-Bertolin B."/>
            <person name="Monzon S."/>
            <person name="Zaballos A."/>
            <person name="Jimenez P."/>
            <person name="Dekumyoy P."/>
            <person name="Varona S."/>
            <person name="Cuesta I."/>
            <person name="Sumanam S."/>
            <person name="Adisakwattana P."/>
            <person name="Gasser R.B."/>
            <person name="Hernandez-Gonzalez A."/>
            <person name="Young N.D."/>
            <person name="Perteguer M.J."/>
        </authorList>
    </citation>
    <scope>NUCLEOTIDE SEQUENCE [LARGE SCALE GENOMIC DNA]</scope>
    <source>
        <strain evidence="1">AL3</strain>
        <tissue evidence="1">Liver</tissue>
    </source>
</reference>
<organism evidence="1 2">
    <name type="scientific">Gnathostoma spinigerum</name>
    <dbReference type="NCBI Taxonomy" id="75299"/>
    <lineage>
        <taxon>Eukaryota</taxon>
        <taxon>Metazoa</taxon>
        <taxon>Ecdysozoa</taxon>
        <taxon>Nematoda</taxon>
        <taxon>Chromadorea</taxon>
        <taxon>Rhabditida</taxon>
        <taxon>Spirurina</taxon>
        <taxon>Gnathostomatomorpha</taxon>
        <taxon>Gnathostomatoidea</taxon>
        <taxon>Gnathostomatidae</taxon>
        <taxon>Gnathostoma</taxon>
    </lineage>
</organism>
<comment type="caution">
    <text evidence="1">The sequence shown here is derived from an EMBL/GenBank/DDBJ whole genome shotgun (WGS) entry which is preliminary data.</text>
</comment>
<evidence type="ECO:0000313" key="1">
    <source>
        <dbReference type="EMBL" id="MFH4984377.1"/>
    </source>
</evidence>
<protein>
    <submittedName>
        <fullName evidence="1">Uncharacterized protein</fullName>
    </submittedName>
</protein>
<evidence type="ECO:0000313" key="2">
    <source>
        <dbReference type="Proteomes" id="UP001608902"/>
    </source>
</evidence>